<evidence type="ECO:0000256" key="4">
    <source>
        <dbReference type="ARBA" id="ARBA00023136"/>
    </source>
</evidence>
<evidence type="ECO:0000256" key="5">
    <source>
        <dbReference type="SAM" id="Phobius"/>
    </source>
</evidence>
<evidence type="ECO:0000256" key="1">
    <source>
        <dbReference type="ARBA" id="ARBA00004141"/>
    </source>
</evidence>
<evidence type="ECO:0000313" key="6">
    <source>
        <dbReference type="EMBL" id="CAD8254299.1"/>
    </source>
</evidence>
<keyword evidence="4 5" id="KW-0472">Membrane</keyword>
<dbReference type="PANTHER" id="PTHR23510">
    <property type="entry name" value="INNER MEMBRANE TRANSPORT PROTEIN YAJR"/>
    <property type="match status" value="1"/>
</dbReference>
<evidence type="ECO:0000256" key="2">
    <source>
        <dbReference type="ARBA" id="ARBA00022692"/>
    </source>
</evidence>
<accession>A0A7R9YAG5</accession>
<dbReference type="GO" id="GO:0016020">
    <property type="term" value="C:membrane"/>
    <property type="evidence" value="ECO:0007669"/>
    <property type="project" value="UniProtKB-SubCell"/>
</dbReference>
<organism evidence="6">
    <name type="scientific">Pinguiococcus pyrenoidosus</name>
    <dbReference type="NCBI Taxonomy" id="172671"/>
    <lineage>
        <taxon>Eukaryota</taxon>
        <taxon>Sar</taxon>
        <taxon>Stramenopiles</taxon>
        <taxon>Ochrophyta</taxon>
        <taxon>Pinguiophyceae</taxon>
        <taxon>Pinguiochrysidales</taxon>
        <taxon>Pinguiochrysidaceae</taxon>
        <taxon>Pinguiococcus</taxon>
    </lineage>
</organism>
<keyword evidence="2 5" id="KW-0812">Transmembrane</keyword>
<feature type="transmembrane region" description="Helical" evidence="5">
    <location>
        <begin position="42"/>
        <end position="63"/>
    </location>
</feature>
<dbReference type="InterPro" id="IPR036259">
    <property type="entry name" value="MFS_trans_sf"/>
</dbReference>
<feature type="transmembrane region" description="Helical" evidence="5">
    <location>
        <begin position="209"/>
        <end position="231"/>
    </location>
</feature>
<dbReference type="SUPFAM" id="SSF103473">
    <property type="entry name" value="MFS general substrate transporter"/>
    <property type="match status" value="1"/>
</dbReference>
<reference evidence="6" key="1">
    <citation type="submission" date="2021-01" db="EMBL/GenBank/DDBJ databases">
        <authorList>
            <person name="Corre E."/>
            <person name="Pelletier E."/>
            <person name="Niang G."/>
            <person name="Scheremetjew M."/>
            <person name="Finn R."/>
            <person name="Kale V."/>
            <person name="Holt S."/>
            <person name="Cochrane G."/>
            <person name="Meng A."/>
            <person name="Brown T."/>
            <person name="Cohen L."/>
        </authorList>
    </citation>
    <scope>NUCLEOTIDE SEQUENCE</scope>
    <source>
        <strain evidence="6">CCMP2078</strain>
    </source>
</reference>
<comment type="subcellular location">
    <subcellularLocation>
        <location evidence="1">Membrane</location>
        <topology evidence="1">Multi-pass membrane protein</topology>
    </subcellularLocation>
</comment>
<protein>
    <submittedName>
        <fullName evidence="6">Uncharacterized protein</fullName>
    </submittedName>
</protein>
<evidence type="ECO:0000256" key="3">
    <source>
        <dbReference type="ARBA" id="ARBA00022989"/>
    </source>
</evidence>
<dbReference type="PANTHER" id="PTHR23510:SF64">
    <property type="entry name" value="INNER MEMBRANE TRANSPORT PROTEIN YAJR"/>
    <property type="match status" value="1"/>
</dbReference>
<dbReference type="EMBL" id="HBEA01004963">
    <property type="protein sequence ID" value="CAD8254299.1"/>
    <property type="molecule type" value="Transcribed_RNA"/>
</dbReference>
<gene>
    <name evidence="6" type="ORF">PPYR1160_LOCUS3791</name>
</gene>
<dbReference type="AlphaFoldDB" id="A0A7R9YAG5"/>
<keyword evidence="3 5" id="KW-1133">Transmembrane helix</keyword>
<sequence>MDPGVLLMLWLFFVNKFTVEVLMSSAPSVSRSRFEFTTSQCSLMMAVFGILVLPTNAALSYSVTRREMLRQRLEQSSLGFHDAFDNGDGETTLILQLMMGTCVALALVLDVDDIGLKLHTDRYIFAVMLGFVLMQAQEGVLLSKLSKIIAFRSPESAKGTCNSGLLATEAGTIGRALGDAFLTFVASMCSHESGAHWHLHQSENIESRIGLVNAYFGPNLILLLFSLWMVMRNKAAAAV</sequence>
<dbReference type="InterPro" id="IPR051068">
    <property type="entry name" value="MFS_Domain-Containing_Protein"/>
</dbReference>
<name>A0A7R9YAG5_9STRA</name>
<proteinExistence type="predicted"/>